<feature type="compositionally biased region" description="Polar residues" evidence="1">
    <location>
        <begin position="186"/>
        <end position="196"/>
    </location>
</feature>
<gene>
    <name evidence="5" type="primary">CXHXorf66</name>
</gene>
<dbReference type="PANTHER" id="PTHR37340">
    <property type="entry name" value="GENE 7073-RELATED"/>
    <property type="match status" value="1"/>
</dbReference>
<feature type="chain" id="PRO_5027003264" evidence="3">
    <location>
        <begin position="20"/>
        <end position="362"/>
    </location>
</feature>
<dbReference type="FunCoup" id="A0A6I9IP19">
    <property type="interactions" value="1"/>
</dbReference>
<dbReference type="PANTHER" id="PTHR37340:SF1">
    <property type="entry name" value="GENE 7073-RELATED"/>
    <property type="match status" value="1"/>
</dbReference>
<keyword evidence="3" id="KW-0732">Signal</keyword>
<dbReference type="KEGG" id="vpc:102534570"/>
<evidence type="ECO:0000313" key="5">
    <source>
        <dbReference type="RefSeq" id="XP_006217440.1"/>
    </source>
</evidence>
<keyword evidence="2" id="KW-0472">Membrane</keyword>
<feature type="region of interest" description="Disordered" evidence="1">
    <location>
        <begin position="146"/>
        <end position="251"/>
    </location>
</feature>
<dbReference type="CTD" id="688842"/>
<accession>A0A6I9IP19</accession>
<dbReference type="AlphaFoldDB" id="A0A6I9IP19"/>
<dbReference type="InParanoid" id="A0A6I9IP19"/>
<feature type="compositionally biased region" description="Basic residues" evidence="1">
    <location>
        <begin position="236"/>
        <end position="245"/>
    </location>
</feature>
<dbReference type="InterPro" id="IPR038873">
    <property type="entry name" value="CXorf66"/>
</dbReference>
<dbReference type="Proteomes" id="UP001652581">
    <property type="component" value="Chromosome X"/>
</dbReference>
<evidence type="ECO:0000256" key="1">
    <source>
        <dbReference type="SAM" id="MobiDB-lite"/>
    </source>
</evidence>
<evidence type="ECO:0000313" key="4">
    <source>
        <dbReference type="Proteomes" id="UP001652581"/>
    </source>
</evidence>
<feature type="compositionally biased region" description="Basic and acidic residues" evidence="1">
    <location>
        <begin position="163"/>
        <end position="185"/>
    </location>
</feature>
<dbReference type="OrthoDB" id="9837811at2759"/>
<evidence type="ECO:0000256" key="3">
    <source>
        <dbReference type="SAM" id="SignalP"/>
    </source>
</evidence>
<reference evidence="5" key="1">
    <citation type="submission" date="2025-08" db="UniProtKB">
        <authorList>
            <consortium name="RefSeq"/>
        </authorList>
    </citation>
    <scope>IDENTIFICATION</scope>
</reference>
<feature type="signal peptide" evidence="3">
    <location>
        <begin position="1"/>
        <end position="19"/>
    </location>
</feature>
<feature type="compositionally biased region" description="Polar residues" evidence="1">
    <location>
        <begin position="222"/>
        <end position="235"/>
    </location>
</feature>
<name>A0A6I9IP19_VICPA</name>
<sequence length="362" mass="40407">MNLFIYVLFLTIWINSCLDTNQSDGSPTTGVKHLESMETKMDNFRRCLLIIIIGVIILAFASVGFCFLHYYCISDDVLKAEMVKKEGLTAKSSKSSKASLSESKTASLCSPEKQSMLLSIDKLSGLSGPERTYILSSAEKLIRSSSLEKATESSSPKKVFRSCHTENSHGTHSLEESCKRAHDQKLVSQASSSYPNETVRPLQPASLQYPVTPTKTPCLPDLQNQILSKPSGLQKQTKRHRRPNLKRSVSIGKADLLSRPQLVKSCRCYKDKCLVCRAALEPLINNISKAKKRHVQNPPLPRELKSFSKFFHKIDSKDNALCGNMSDRDMMTCNSDSNSDSEITIICNIKRKESIHKSAQNN</sequence>
<protein>
    <submittedName>
        <fullName evidence="5">Uncharacterized protein CXorf66 homolog</fullName>
    </submittedName>
</protein>
<feature type="transmembrane region" description="Helical" evidence="2">
    <location>
        <begin position="47"/>
        <end position="71"/>
    </location>
</feature>
<dbReference type="RefSeq" id="XP_006217440.1">
    <property type="nucleotide sequence ID" value="XM_006217378.3"/>
</dbReference>
<keyword evidence="4" id="KW-1185">Reference proteome</keyword>
<keyword evidence="2" id="KW-1133">Transmembrane helix</keyword>
<keyword evidence="2" id="KW-0812">Transmembrane</keyword>
<evidence type="ECO:0000256" key="2">
    <source>
        <dbReference type="SAM" id="Phobius"/>
    </source>
</evidence>
<proteinExistence type="predicted"/>
<organism evidence="4 5">
    <name type="scientific">Vicugna pacos</name>
    <name type="common">Alpaca</name>
    <name type="synonym">Lama pacos</name>
    <dbReference type="NCBI Taxonomy" id="30538"/>
    <lineage>
        <taxon>Eukaryota</taxon>
        <taxon>Metazoa</taxon>
        <taxon>Chordata</taxon>
        <taxon>Craniata</taxon>
        <taxon>Vertebrata</taxon>
        <taxon>Euteleostomi</taxon>
        <taxon>Mammalia</taxon>
        <taxon>Eutheria</taxon>
        <taxon>Laurasiatheria</taxon>
        <taxon>Artiodactyla</taxon>
        <taxon>Tylopoda</taxon>
        <taxon>Camelidae</taxon>
        <taxon>Vicugna</taxon>
    </lineage>
</organism>
<feature type="compositionally biased region" description="Polar residues" evidence="1">
    <location>
        <begin position="205"/>
        <end position="215"/>
    </location>
</feature>
<dbReference type="GeneID" id="102534570"/>